<comment type="subcellular location">
    <subcellularLocation>
        <location evidence="1">Nucleus</location>
    </subcellularLocation>
</comment>
<evidence type="ECO:0000256" key="3">
    <source>
        <dbReference type="ARBA" id="ARBA00017307"/>
    </source>
</evidence>
<proteinExistence type="inferred from homology"/>
<evidence type="ECO:0000313" key="9">
    <source>
        <dbReference type="EMBL" id="VDN21172.1"/>
    </source>
</evidence>
<evidence type="ECO:0000256" key="6">
    <source>
        <dbReference type="ARBA" id="ARBA00023242"/>
    </source>
</evidence>
<dbReference type="EMBL" id="UYRT01079670">
    <property type="protein sequence ID" value="VDN21172.1"/>
    <property type="molecule type" value="Genomic_DNA"/>
</dbReference>
<dbReference type="Pfam" id="PF07524">
    <property type="entry name" value="Bromo_TP"/>
    <property type="match status" value="1"/>
</dbReference>
<reference evidence="11" key="1">
    <citation type="submission" date="2016-06" db="UniProtKB">
        <authorList>
            <consortium name="WormBaseParasite"/>
        </authorList>
    </citation>
    <scope>IDENTIFICATION</scope>
</reference>
<dbReference type="Proteomes" id="UP000271098">
    <property type="component" value="Unassembled WGS sequence"/>
</dbReference>
<feature type="region of interest" description="Disordered" evidence="7">
    <location>
        <begin position="271"/>
        <end position="312"/>
    </location>
</feature>
<dbReference type="PANTHER" id="PTHR46469">
    <property type="entry name" value="TRANSCRIPTION INITIATION FACTOR TFIID SUBUNIT 8"/>
    <property type="match status" value="1"/>
</dbReference>
<keyword evidence="6" id="KW-0539">Nucleus</keyword>
<dbReference type="GO" id="GO:0006367">
    <property type="term" value="P:transcription initiation at RNA polymerase II promoter"/>
    <property type="evidence" value="ECO:0007669"/>
    <property type="project" value="TreeGrafter"/>
</dbReference>
<evidence type="ECO:0000256" key="2">
    <source>
        <dbReference type="ARBA" id="ARBA00008767"/>
    </source>
</evidence>
<dbReference type="InterPro" id="IPR037818">
    <property type="entry name" value="TAF8"/>
</dbReference>
<dbReference type="GO" id="GO:0005669">
    <property type="term" value="C:transcription factor TFIID complex"/>
    <property type="evidence" value="ECO:0007669"/>
    <property type="project" value="InterPro"/>
</dbReference>
<evidence type="ECO:0000313" key="11">
    <source>
        <dbReference type="WBParaSite" id="GPUH_0001287501-mRNA-1"/>
    </source>
</evidence>
<accession>A0A183DVX0</accession>
<evidence type="ECO:0000256" key="7">
    <source>
        <dbReference type="SAM" id="MobiDB-lite"/>
    </source>
</evidence>
<dbReference type="InterPro" id="IPR009072">
    <property type="entry name" value="Histone-fold"/>
</dbReference>
<reference evidence="9 10" key="2">
    <citation type="submission" date="2018-11" db="EMBL/GenBank/DDBJ databases">
        <authorList>
            <consortium name="Pathogen Informatics"/>
        </authorList>
    </citation>
    <scope>NUCLEOTIDE SEQUENCE [LARGE SCALE GENOMIC DNA]</scope>
</reference>
<comment type="similarity">
    <text evidence="2">Belongs to the TAF8 family.</text>
</comment>
<dbReference type="InterPro" id="IPR019473">
    <property type="entry name" value="TFIID_su8_C"/>
</dbReference>
<organism evidence="11">
    <name type="scientific">Gongylonema pulchrum</name>
    <dbReference type="NCBI Taxonomy" id="637853"/>
    <lineage>
        <taxon>Eukaryota</taxon>
        <taxon>Metazoa</taxon>
        <taxon>Ecdysozoa</taxon>
        <taxon>Nematoda</taxon>
        <taxon>Chromadorea</taxon>
        <taxon>Rhabditida</taxon>
        <taxon>Spirurina</taxon>
        <taxon>Spiruromorpha</taxon>
        <taxon>Spiruroidea</taxon>
        <taxon>Gongylonematidae</taxon>
        <taxon>Gongylonema</taxon>
    </lineage>
</organism>
<sequence>MCKQAGFEAIEADVLELLTHMVNSYLNELAITTRLMTEHAGRCISTPTDTLIALVDLGSAVSDLPAFLKETTSKGSLVIAPPRVQQAPHTQSQPRPSHIPEWMPPFPDPHTYVRTDISGEPEPSYEKARESLASLHRNTIVSLKDFVVLTHPSISLFDAHKQRVLKRAADAAAERTRQRQAQMMASVEENDEKPTLTNGEAVSESKNDERLAPSSVESSTTEPEKSYFEDENATEISLLHTEAPTFSEIIEPEVIAQPYLDALLADLRSEASQPNSIKKQEQEETGQECNPFLRAPKMPSQVDDDEMMSSDV</sequence>
<feature type="compositionally biased region" description="Acidic residues" evidence="7">
    <location>
        <begin position="302"/>
        <end position="312"/>
    </location>
</feature>
<dbReference type="PANTHER" id="PTHR46469:SF1">
    <property type="entry name" value="TRANSCRIPTION INITIATION FACTOR TFIID SUBUNIT 8"/>
    <property type="match status" value="1"/>
</dbReference>
<evidence type="ECO:0000256" key="4">
    <source>
        <dbReference type="ARBA" id="ARBA00023015"/>
    </source>
</evidence>
<protein>
    <recommendedName>
        <fullName evidence="3">Transcription initiation factor TFIID subunit 8</fullName>
    </recommendedName>
</protein>
<evidence type="ECO:0000259" key="8">
    <source>
        <dbReference type="SMART" id="SM00576"/>
    </source>
</evidence>
<feature type="region of interest" description="Disordered" evidence="7">
    <location>
        <begin position="84"/>
        <end position="123"/>
    </location>
</feature>
<evidence type="ECO:0000256" key="1">
    <source>
        <dbReference type="ARBA" id="ARBA00004123"/>
    </source>
</evidence>
<keyword evidence="5" id="KW-0804">Transcription</keyword>
<evidence type="ECO:0000313" key="10">
    <source>
        <dbReference type="Proteomes" id="UP000271098"/>
    </source>
</evidence>
<dbReference type="InterPro" id="IPR006565">
    <property type="entry name" value="BTP"/>
</dbReference>
<dbReference type="WBParaSite" id="GPUH_0001287501-mRNA-1">
    <property type="protein sequence ID" value="GPUH_0001287501-mRNA-1"/>
    <property type="gene ID" value="GPUH_0001287501"/>
</dbReference>
<feature type="domain" description="Bromodomain associated" evidence="8">
    <location>
        <begin position="1"/>
        <end position="63"/>
    </location>
</feature>
<dbReference type="AlphaFoldDB" id="A0A183DVX0"/>
<evidence type="ECO:0000256" key="5">
    <source>
        <dbReference type="ARBA" id="ARBA00023163"/>
    </source>
</evidence>
<dbReference type="GO" id="GO:0046982">
    <property type="term" value="F:protein heterodimerization activity"/>
    <property type="evidence" value="ECO:0007669"/>
    <property type="project" value="InterPro"/>
</dbReference>
<dbReference type="Gene3D" id="1.10.20.10">
    <property type="entry name" value="Histone, subunit A"/>
    <property type="match status" value="1"/>
</dbReference>
<keyword evidence="4" id="KW-0805">Transcription regulation</keyword>
<dbReference type="OrthoDB" id="2193813at2759"/>
<dbReference type="CDD" id="cd08049">
    <property type="entry name" value="TAF8"/>
    <property type="match status" value="1"/>
</dbReference>
<name>A0A183DVX0_9BILA</name>
<feature type="region of interest" description="Disordered" evidence="7">
    <location>
        <begin position="173"/>
        <end position="228"/>
    </location>
</feature>
<gene>
    <name evidence="9" type="ORF">GPUH_LOCUS12861</name>
</gene>
<keyword evidence="10" id="KW-1185">Reference proteome</keyword>
<dbReference type="SMART" id="SM00576">
    <property type="entry name" value="BTP"/>
    <property type="match status" value="1"/>
</dbReference>
<dbReference type="Pfam" id="PF10406">
    <property type="entry name" value="TAF8_C"/>
    <property type="match status" value="1"/>
</dbReference>